<keyword evidence="1" id="KW-0812">Transmembrane</keyword>
<organism evidence="3 4">
    <name type="scientific">Serendipita vermifera MAFF 305830</name>
    <dbReference type="NCBI Taxonomy" id="933852"/>
    <lineage>
        <taxon>Eukaryota</taxon>
        <taxon>Fungi</taxon>
        <taxon>Dikarya</taxon>
        <taxon>Basidiomycota</taxon>
        <taxon>Agaricomycotina</taxon>
        <taxon>Agaricomycetes</taxon>
        <taxon>Sebacinales</taxon>
        <taxon>Serendipitaceae</taxon>
        <taxon>Serendipita</taxon>
    </lineage>
</organism>
<dbReference type="OrthoDB" id="9451547at2759"/>
<reference evidence="3 4" key="1">
    <citation type="submission" date="2014-04" db="EMBL/GenBank/DDBJ databases">
        <authorList>
            <consortium name="DOE Joint Genome Institute"/>
            <person name="Kuo A."/>
            <person name="Zuccaro A."/>
            <person name="Kohler A."/>
            <person name="Nagy L.G."/>
            <person name="Floudas D."/>
            <person name="Copeland A."/>
            <person name="Barry K.W."/>
            <person name="Cichocki N."/>
            <person name="Veneault-Fourrey C."/>
            <person name="LaButti K."/>
            <person name="Lindquist E.A."/>
            <person name="Lipzen A."/>
            <person name="Lundell T."/>
            <person name="Morin E."/>
            <person name="Murat C."/>
            <person name="Sun H."/>
            <person name="Tunlid A."/>
            <person name="Henrissat B."/>
            <person name="Grigoriev I.V."/>
            <person name="Hibbett D.S."/>
            <person name="Martin F."/>
            <person name="Nordberg H.P."/>
            <person name="Cantor M.N."/>
            <person name="Hua S.X."/>
        </authorList>
    </citation>
    <scope>NUCLEOTIDE SEQUENCE [LARGE SCALE GENOMIC DNA]</scope>
    <source>
        <strain evidence="3 4">MAFF 305830</strain>
    </source>
</reference>
<dbReference type="PANTHER" id="PTHR35043">
    <property type="entry name" value="TRANSCRIPTION FACTOR DOMAIN-CONTAINING PROTEIN"/>
    <property type="match status" value="1"/>
</dbReference>
<sequence length="129" mass="15093">MLVLILAYSFMQGVYTEAGPIPASLDPRKSATLNGNYGQRNIWSIIWSCLSTIFLCTWVSIHPNIHFVREKPGQNWFRTWLWDPLWEVITYKLPLFLWALLVPEYILAWAVRQFLQAGVIKKKVPGWTR</sequence>
<evidence type="ECO:0000313" key="4">
    <source>
        <dbReference type="Proteomes" id="UP000054097"/>
    </source>
</evidence>
<evidence type="ECO:0000256" key="2">
    <source>
        <dbReference type="SAM" id="SignalP"/>
    </source>
</evidence>
<keyword evidence="1" id="KW-1133">Transmembrane helix</keyword>
<proteinExistence type="predicted"/>
<reference evidence="4" key="2">
    <citation type="submission" date="2015-01" db="EMBL/GenBank/DDBJ databases">
        <title>Evolutionary Origins and Diversification of the Mycorrhizal Mutualists.</title>
        <authorList>
            <consortium name="DOE Joint Genome Institute"/>
            <consortium name="Mycorrhizal Genomics Consortium"/>
            <person name="Kohler A."/>
            <person name="Kuo A."/>
            <person name="Nagy L.G."/>
            <person name="Floudas D."/>
            <person name="Copeland A."/>
            <person name="Barry K.W."/>
            <person name="Cichocki N."/>
            <person name="Veneault-Fourrey C."/>
            <person name="LaButti K."/>
            <person name="Lindquist E.A."/>
            <person name="Lipzen A."/>
            <person name="Lundell T."/>
            <person name="Morin E."/>
            <person name="Murat C."/>
            <person name="Riley R."/>
            <person name="Ohm R."/>
            <person name="Sun H."/>
            <person name="Tunlid A."/>
            <person name="Henrissat B."/>
            <person name="Grigoriev I.V."/>
            <person name="Hibbett D.S."/>
            <person name="Martin F."/>
        </authorList>
    </citation>
    <scope>NUCLEOTIDE SEQUENCE [LARGE SCALE GENOMIC DNA]</scope>
    <source>
        <strain evidence="4">MAFF 305830</strain>
    </source>
</reference>
<feature type="chain" id="PRO_5002161086" evidence="2">
    <location>
        <begin position="17"/>
        <end position="129"/>
    </location>
</feature>
<protein>
    <submittedName>
        <fullName evidence="3">Uncharacterized protein</fullName>
    </submittedName>
</protein>
<dbReference type="AlphaFoldDB" id="A0A0C3ANQ1"/>
<keyword evidence="4" id="KW-1185">Reference proteome</keyword>
<keyword evidence="2" id="KW-0732">Signal</keyword>
<dbReference type="PANTHER" id="PTHR35043:SF7">
    <property type="entry name" value="TRANSCRIPTION FACTOR DOMAIN-CONTAINING PROTEIN"/>
    <property type="match status" value="1"/>
</dbReference>
<feature type="signal peptide" evidence="2">
    <location>
        <begin position="1"/>
        <end position="16"/>
    </location>
</feature>
<name>A0A0C3ANQ1_SERVB</name>
<evidence type="ECO:0000256" key="1">
    <source>
        <dbReference type="SAM" id="Phobius"/>
    </source>
</evidence>
<evidence type="ECO:0000313" key="3">
    <source>
        <dbReference type="EMBL" id="KIM21639.1"/>
    </source>
</evidence>
<keyword evidence="1" id="KW-0472">Membrane</keyword>
<gene>
    <name evidence="3" type="ORF">M408DRAFT_29398</name>
</gene>
<dbReference type="Proteomes" id="UP000054097">
    <property type="component" value="Unassembled WGS sequence"/>
</dbReference>
<dbReference type="EMBL" id="KN824376">
    <property type="protein sequence ID" value="KIM21639.1"/>
    <property type="molecule type" value="Genomic_DNA"/>
</dbReference>
<accession>A0A0C3ANQ1</accession>
<feature type="transmembrane region" description="Helical" evidence="1">
    <location>
        <begin position="42"/>
        <end position="61"/>
    </location>
</feature>
<dbReference type="HOGENOM" id="CLU_135187_0_0_1"/>